<proteinExistence type="predicted"/>
<dbReference type="EMBL" id="FPIZ01000049">
    <property type="protein sequence ID" value="SFW90437.1"/>
    <property type="molecule type" value="Genomic_DNA"/>
</dbReference>
<organism evidence="1 3">
    <name type="scientific">Chitinophaga sancti</name>
    <dbReference type="NCBI Taxonomy" id="1004"/>
    <lineage>
        <taxon>Bacteria</taxon>
        <taxon>Pseudomonadati</taxon>
        <taxon>Bacteroidota</taxon>
        <taxon>Chitinophagia</taxon>
        <taxon>Chitinophagales</taxon>
        <taxon>Chitinophagaceae</taxon>
        <taxon>Chitinophaga</taxon>
    </lineage>
</organism>
<name>A0A1K1T2Y2_9BACT</name>
<reference evidence="1 3" key="1">
    <citation type="submission" date="2016-11" db="EMBL/GenBank/DDBJ databases">
        <authorList>
            <person name="Jaros S."/>
            <person name="Januszkiewicz K."/>
            <person name="Wedrychowicz H."/>
        </authorList>
    </citation>
    <scope>NUCLEOTIDE SEQUENCE [LARGE SCALE GENOMIC DNA]</scope>
    <source>
        <strain evidence="1 3">DSM 784</strain>
    </source>
</reference>
<evidence type="ECO:0000313" key="3">
    <source>
        <dbReference type="Proteomes" id="UP000183788"/>
    </source>
</evidence>
<accession>A0A1K1T2Y2</accession>
<evidence type="ECO:0000313" key="1">
    <source>
        <dbReference type="EMBL" id="SFW90437.1"/>
    </source>
</evidence>
<dbReference type="AlphaFoldDB" id="A0A1K1T2Y2"/>
<protein>
    <submittedName>
        <fullName evidence="2">DUF4249 family protein</fullName>
    </submittedName>
</protein>
<dbReference type="InterPro" id="IPR025345">
    <property type="entry name" value="DUF4249"/>
</dbReference>
<evidence type="ECO:0000313" key="4">
    <source>
        <dbReference type="Proteomes" id="UP001326715"/>
    </source>
</evidence>
<evidence type="ECO:0000313" key="2">
    <source>
        <dbReference type="EMBL" id="WQG90530.1"/>
    </source>
</evidence>
<dbReference type="Proteomes" id="UP001326715">
    <property type="component" value="Chromosome"/>
</dbReference>
<gene>
    <name evidence="1" type="ORF">SAMN05661012_06613</name>
    <name evidence="2" type="ORF">SR876_03405</name>
</gene>
<keyword evidence="4" id="KW-1185">Reference proteome</keyword>
<dbReference type="Pfam" id="PF14054">
    <property type="entry name" value="DUF4249"/>
    <property type="match status" value="1"/>
</dbReference>
<dbReference type="OrthoDB" id="701681at2"/>
<dbReference type="EMBL" id="CP140154">
    <property type="protein sequence ID" value="WQG90530.1"/>
    <property type="molecule type" value="Genomic_DNA"/>
</dbReference>
<dbReference type="Proteomes" id="UP000183788">
    <property type="component" value="Unassembled WGS sequence"/>
</dbReference>
<reference evidence="2 4" key="2">
    <citation type="submission" date="2023-11" db="EMBL/GenBank/DDBJ databases">
        <title>MicrobeMod: A computational toolkit for identifying prokaryotic methylation and restriction-modification with nanopore sequencing.</title>
        <authorList>
            <person name="Crits-Christoph A."/>
            <person name="Kang S.C."/>
            <person name="Lee H."/>
            <person name="Ostrov N."/>
        </authorList>
    </citation>
    <scope>NUCLEOTIDE SEQUENCE [LARGE SCALE GENOMIC DNA]</scope>
    <source>
        <strain evidence="2 4">ATCC 23090</strain>
    </source>
</reference>
<sequence length="274" mass="30817">MKKLPQILVLIFFIAPFSSCQKHDANDSTPTYDLIIEGGINSLTHYQFIRISKPADLYSKPSQPVSGAKVVVNDGSKDVVFTEIPGKGVYTASIINNKNYNDPYKLTVAYEGKYYTATDLMPAVLPVDSSYIPLSVKSKDNGYQVTIPKHIFGVSVAQRWLIISTNQRWRPSQFDGKNKYNYSHTFGAPNALNPLKQQQYIINTRPDDSLKIYKFSLSYTYSTYLYNIFQETDWRGVLSSTPANVKGNISGNANGFFYAIDVDTIIRAVKDLNN</sequence>
<dbReference type="RefSeq" id="WP_072366600.1">
    <property type="nucleotide sequence ID" value="NZ_CBHWAX010000122.1"/>
</dbReference>
<dbReference type="STRING" id="1004.SAMN05661012_06613"/>